<dbReference type="Pfam" id="PF07332">
    <property type="entry name" value="Phage_holin_3_6"/>
    <property type="match status" value="1"/>
</dbReference>
<proteinExistence type="predicted"/>
<reference evidence="3 4" key="1">
    <citation type="submission" date="2019-12" db="EMBL/GenBank/DDBJ databases">
        <title>Genomic-based taxomic classification of the family Erythrobacteraceae.</title>
        <authorList>
            <person name="Xu L."/>
        </authorList>
    </citation>
    <scope>NUCLEOTIDE SEQUENCE [LARGE SCALE GENOMIC DNA]</scope>
    <source>
        <strain evidence="3 4">MCCC 1A09962</strain>
    </source>
</reference>
<evidence type="ECO:0000256" key="2">
    <source>
        <dbReference type="SAM" id="Phobius"/>
    </source>
</evidence>
<accession>A0A844Z9F4</accession>
<evidence type="ECO:0000256" key="1">
    <source>
        <dbReference type="SAM" id="MobiDB-lite"/>
    </source>
</evidence>
<dbReference type="EMBL" id="WTYW01000001">
    <property type="protein sequence ID" value="MXO85221.1"/>
    <property type="molecule type" value="Genomic_DNA"/>
</dbReference>
<dbReference type="Proteomes" id="UP000433104">
    <property type="component" value="Unassembled WGS sequence"/>
</dbReference>
<feature type="region of interest" description="Disordered" evidence="1">
    <location>
        <begin position="1"/>
        <end position="24"/>
    </location>
</feature>
<keyword evidence="2" id="KW-1133">Transmembrane helix</keyword>
<organism evidence="3 4">
    <name type="scientific">Parapontixanthobacter aurantiacus</name>
    <dbReference type="NCBI Taxonomy" id="1463599"/>
    <lineage>
        <taxon>Bacteria</taxon>
        <taxon>Pseudomonadati</taxon>
        <taxon>Pseudomonadota</taxon>
        <taxon>Alphaproteobacteria</taxon>
        <taxon>Sphingomonadales</taxon>
        <taxon>Erythrobacteraceae</taxon>
        <taxon>Parapontixanthobacter</taxon>
    </lineage>
</organism>
<keyword evidence="4" id="KW-1185">Reference proteome</keyword>
<protein>
    <submittedName>
        <fullName evidence="3">Phage holin family protein</fullName>
    </submittedName>
</protein>
<evidence type="ECO:0000313" key="4">
    <source>
        <dbReference type="Proteomes" id="UP000433104"/>
    </source>
</evidence>
<feature type="transmembrane region" description="Helical" evidence="2">
    <location>
        <begin position="112"/>
        <end position="133"/>
    </location>
</feature>
<comment type="caution">
    <text evidence="3">The sequence shown here is derived from an EMBL/GenBank/DDBJ whole genome shotgun (WGS) entry which is preliminary data.</text>
</comment>
<feature type="transmembrane region" description="Helical" evidence="2">
    <location>
        <begin position="79"/>
        <end position="106"/>
    </location>
</feature>
<evidence type="ECO:0000313" key="3">
    <source>
        <dbReference type="EMBL" id="MXO85221.1"/>
    </source>
</evidence>
<keyword evidence="2" id="KW-0812">Transmembrane</keyword>
<feature type="compositionally biased region" description="Basic and acidic residues" evidence="1">
    <location>
        <begin position="1"/>
        <end position="11"/>
    </location>
</feature>
<sequence length="154" mass="16246">MLSERETHDFGSSDDPVDATGDYDPVAARRADAEGYDPDPPSLIDDAKALYEDGTAYVQAELAFQKTRAKYAANRSGQIAGYAAGLLAIVHLALIALVIGVLIALIPAVGAWAATGIVVGVLLVLAAITGFALKSKIDRLRNVLADNRPTENLR</sequence>
<dbReference type="InterPro" id="IPR009937">
    <property type="entry name" value="Phage_holin_3_6"/>
</dbReference>
<gene>
    <name evidence="3" type="ORF">GRI38_04180</name>
</gene>
<name>A0A844Z9F4_9SPHN</name>
<keyword evidence="2" id="KW-0472">Membrane</keyword>
<dbReference type="AlphaFoldDB" id="A0A844Z9F4"/>